<keyword evidence="2" id="KW-1185">Reference proteome</keyword>
<sequence>MTVDLANISAIVIAPAFINPTISYTTQAHYANGVTLNQPDAMQVFSNRPYVVSVVATTDLQGPNSVTIPVNSVTVTPTTATTVTGLTLSAAAIPTGTPAALLTSTTGTVGQTVSLAYSTVGAPTANFLKPAGQYVATVTYSITNP</sequence>
<dbReference type="OrthoDB" id="700277at2"/>
<dbReference type="Proteomes" id="UP000278351">
    <property type="component" value="Unassembled WGS sequence"/>
</dbReference>
<proteinExistence type="predicted"/>
<gene>
    <name evidence="1" type="ORF">EGT74_00450</name>
</gene>
<dbReference type="EMBL" id="RPDH01000001">
    <property type="protein sequence ID" value="RPE12062.1"/>
    <property type="molecule type" value="Genomic_DNA"/>
</dbReference>
<evidence type="ECO:0000313" key="1">
    <source>
        <dbReference type="EMBL" id="RPE12062.1"/>
    </source>
</evidence>
<name>A0A3N4PTU1_9BACT</name>
<dbReference type="AlphaFoldDB" id="A0A3N4PTU1"/>
<protein>
    <submittedName>
        <fullName evidence="1">Uncharacterized protein</fullName>
    </submittedName>
</protein>
<evidence type="ECO:0000313" key="2">
    <source>
        <dbReference type="Proteomes" id="UP000278351"/>
    </source>
</evidence>
<reference evidence="1 2" key="1">
    <citation type="submission" date="2018-11" db="EMBL/GenBank/DDBJ databases">
        <title>Chitinophaga lutea sp.nov., isolate from arsenic contaminated soil.</title>
        <authorList>
            <person name="Zong Y."/>
        </authorList>
    </citation>
    <scope>NUCLEOTIDE SEQUENCE [LARGE SCALE GENOMIC DNA]</scope>
    <source>
        <strain evidence="1 2">ZY74</strain>
    </source>
</reference>
<organism evidence="1 2">
    <name type="scientific">Chitinophaga lutea</name>
    <dbReference type="NCBI Taxonomy" id="2488634"/>
    <lineage>
        <taxon>Bacteria</taxon>
        <taxon>Pseudomonadati</taxon>
        <taxon>Bacteroidota</taxon>
        <taxon>Chitinophagia</taxon>
        <taxon>Chitinophagales</taxon>
        <taxon>Chitinophagaceae</taxon>
        <taxon>Chitinophaga</taxon>
    </lineage>
</organism>
<dbReference type="RefSeq" id="WP_123844476.1">
    <property type="nucleotide sequence ID" value="NZ_RPDH01000001.1"/>
</dbReference>
<comment type="caution">
    <text evidence="1">The sequence shown here is derived from an EMBL/GenBank/DDBJ whole genome shotgun (WGS) entry which is preliminary data.</text>
</comment>
<accession>A0A3N4PTU1</accession>